<dbReference type="Gene3D" id="1.10.260.40">
    <property type="entry name" value="lambda repressor-like DNA-binding domains"/>
    <property type="match status" value="1"/>
</dbReference>
<protein>
    <submittedName>
        <fullName evidence="2">XRE family transcriptional regulator</fullName>
    </submittedName>
</protein>
<name>A0A4D8PKC5_9PROT</name>
<organism evidence="2 3">
    <name type="scientific">Azospirillum argentinense</name>
    <dbReference type="NCBI Taxonomy" id="2970906"/>
    <lineage>
        <taxon>Bacteria</taxon>
        <taxon>Pseudomonadati</taxon>
        <taxon>Pseudomonadota</taxon>
        <taxon>Alphaproteobacteria</taxon>
        <taxon>Rhodospirillales</taxon>
        <taxon>Azospirillaceae</taxon>
        <taxon>Azospirillum</taxon>
    </lineage>
</organism>
<sequence>MAAVLPRAVKETSLLYRCRTWTPFRGARFLVSRAGLGRRPRGAWTEGGINGAHTENGHVVSMRKSAAHRVSQRFLHDNMYRRNMRKRATDDWPRRARGAVGSKATLEMEDSSPGSGEAGMVQLGDRLKTVREFLGETQKTMSRRFRLGENTWQSYELNGKLPKGETLSELAALGIDMNWLLTGRGSMRMAAGRPESGDGALALSPRESGSVLDLALLSEAIALVEQGLDDRGRRLSPRAKGNLVAALYGLALAGEDGGGSGSRPPRASPSAAAHLLWLALQMDDAVRPVEEGDGAVRPP</sequence>
<feature type="region of interest" description="Disordered" evidence="1">
    <location>
        <begin position="90"/>
        <end position="120"/>
    </location>
</feature>
<dbReference type="EMBL" id="CP032321">
    <property type="protein sequence ID" value="QCN95841.1"/>
    <property type="molecule type" value="Genomic_DNA"/>
</dbReference>
<dbReference type="AlphaFoldDB" id="A0A4D8PKC5"/>
<gene>
    <name evidence="2" type="ORF">D3093_11535</name>
</gene>
<dbReference type="InterPro" id="IPR001387">
    <property type="entry name" value="Cro/C1-type_HTH"/>
</dbReference>
<dbReference type="KEGG" id="aare:D3093_11535"/>
<accession>A0A4D8PKC5</accession>
<dbReference type="Proteomes" id="UP000298595">
    <property type="component" value="Chromosome"/>
</dbReference>
<evidence type="ECO:0000313" key="3">
    <source>
        <dbReference type="Proteomes" id="UP000298595"/>
    </source>
</evidence>
<evidence type="ECO:0000313" key="2">
    <source>
        <dbReference type="EMBL" id="QCN95841.1"/>
    </source>
</evidence>
<dbReference type="InterPro" id="IPR010982">
    <property type="entry name" value="Lambda_DNA-bd_dom_sf"/>
</dbReference>
<proteinExistence type="predicted"/>
<dbReference type="CDD" id="cd00093">
    <property type="entry name" value="HTH_XRE"/>
    <property type="match status" value="1"/>
</dbReference>
<reference evidence="2 3" key="1">
    <citation type="submission" date="2018-09" db="EMBL/GenBank/DDBJ databases">
        <title>Whole genome based analysis of evolution and adaptive divergence in Indian and Brazilian strains of Azospirillum brasilense.</title>
        <authorList>
            <person name="Singh C."/>
            <person name="Tripathi A.K."/>
        </authorList>
    </citation>
    <scope>NUCLEOTIDE SEQUENCE [LARGE SCALE GENOMIC DNA]</scope>
    <source>
        <strain evidence="2 3">MTCC4035</strain>
    </source>
</reference>
<dbReference type="SUPFAM" id="SSF47413">
    <property type="entry name" value="lambda repressor-like DNA-binding domains"/>
    <property type="match status" value="1"/>
</dbReference>
<dbReference type="GO" id="GO:0003677">
    <property type="term" value="F:DNA binding"/>
    <property type="evidence" value="ECO:0007669"/>
    <property type="project" value="InterPro"/>
</dbReference>
<evidence type="ECO:0000256" key="1">
    <source>
        <dbReference type="SAM" id="MobiDB-lite"/>
    </source>
</evidence>